<evidence type="ECO:0000313" key="2">
    <source>
        <dbReference type="Proteomes" id="UP001060414"/>
    </source>
</evidence>
<reference evidence="1" key="1">
    <citation type="journal article" date="2022" name="Environ. Microbiol.">
        <title>Geoalkalibacter halelectricus SAP #1 sp. nov. possessing extracellular electron transfer and mineral#reducing capabilities from a haloalkaline environment.</title>
        <authorList>
            <person name="Yadav S."/>
            <person name="Singh R."/>
            <person name="Sundharam S.S."/>
            <person name="Chaudhary S."/>
            <person name="Krishnamurthi S."/>
            <person name="Patil S.A."/>
        </authorList>
    </citation>
    <scope>NUCLEOTIDE SEQUENCE</scope>
    <source>
        <strain evidence="1">SAP-1</strain>
    </source>
</reference>
<evidence type="ECO:0000313" key="1">
    <source>
        <dbReference type="EMBL" id="UWZ79475.1"/>
    </source>
</evidence>
<accession>A0ABY5ZNL5</accession>
<proteinExistence type="predicted"/>
<dbReference type="EMBL" id="CP092109">
    <property type="protein sequence ID" value="UWZ79475.1"/>
    <property type="molecule type" value="Genomic_DNA"/>
</dbReference>
<organism evidence="1 2">
    <name type="scientific">Geoalkalibacter halelectricus</name>
    <dbReference type="NCBI Taxonomy" id="2847045"/>
    <lineage>
        <taxon>Bacteria</taxon>
        <taxon>Pseudomonadati</taxon>
        <taxon>Thermodesulfobacteriota</taxon>
        <taxon>Desulfuromonadia</taxon>
        <taxon>Desulfuromonadales</taxon>
        <taxon>Geoalkalibacteraceae</taxon>
        <taxon>Geoalkalibacter</taxon>
    </lineage>
</organism>
<gene>
    <name evidence="1" type="ORF">L9S41_17595</name>
</gene>
<dbReference type="Proteomes" id="UP001060414">
    <property type="component" value="Chromosome"/>
</dbReference>
<sequence>MKKPDLMPCPFCGGRARVDEYSVIVSCLGCDAEVFGKDPFIRWNTRNGVTAVDYRQPRGAFYRYVVKPIKILSKIVFLLMFLHLFLTSPDQVWDNDDLTVTKVHVDRQGETTYSISDGSGSDWKLYSEKTFKVGDKLDIVRK</sequence>
<evidence type="ECO:0008006" key="3">
    <source>
        <dbReference type="Google" id="ProtNLM"/>
    </source>
</evidence>
<protein>
    <recommendedName>
        <fullName evidence="3">DUF4178 domain-containing protein</fullName>
    </recommendedName>
</protein>
<name>A0ABY5ZNL5_9BACT</name>
<dbReference type="RefSeq" id="WP_260747827.1">
    <property type="nucleotide sequence ID" value="NZ_CP092109.1"/>
</dbReference>
<keyword evidence="2" id="KW-1185">Reference proteome</keyword>